<keyword evidence="1" id="KW-1133">Transmembrane helix</keyword>
<evidence type="ECO:0000313" key="2">
    <source>
        <dbReference type="EMBL" id="MBO8426588.1"/>
    </source>
</evidence>
<feature type="transmembrane region" description="Helical" evidence="1">
    <location>
        <begin position="46"/>
        <end position="67"/>
    </location>
</feature>
<name>A0A9D9DFK3_9FIRM</name>
<dbReference type="EMBL" id="JADINA010000029">
    <property type="protein sequence ID" value="MBO8426588.1"/>
    <property type="molecule type" value="Genomic_DNA"/>
</dbReference>
<sequence>MTSLRRKIELSGKKLSFEIAKLAIGTLLFVGIGVAIAILYGFGYLLLVPFAGYALFLFFLFSSYGACIRQRKEKDQAEFVKLFTYFSIYIDNGFNVYKAIESTIPFASPSLSGKLQALLARIDVDKSVLPFADFAAYFPDPKIKEVMVSIYQMVEEGSRSRYLVQFHRLFGKLSEEKRSDEAKRRLSKLDALSFLPLLGAMMSLLMLALAVGQIIGGILGGV</sequence>
<dbReference type="AlphaFoldDB" id="A0A9D9DFK3"/>
<proteinExistence type="predicted"/>
<feature type="transmembrane region" description="Helical" evidence="1">
    <location>
        <begin position="20"/>
        <end position="40"/>
    </location>
</feature>
<gene>
    <name evidence="2" type="ORF">IAC61_04630</name>
</gene>
<organism evidence="2 3">
    <name type="scientific">Candidatus Alloenteromonas pullistercoris</name>
    <dbReference type="NCBI Taxonomy" id="2840785"/>
    <lineage>
        <taxon>Bacteria</taxon>
        <taxon>Bacillati</taxon>
        <taxon>Bacillota</taxon>
        <taxon>Bacillota incertae sedis</taxon>
        <taxon>Candidatus Alloenteromonas</taxon>
    </lineage>
</organism>
<comment type="caution">
    <text evidence="2">The sequence shown here is derived from an EMBL/GenBank/DDBJ whole genome shotgun (WGS) entry which is preliminary data.</text>
</comment>
<feature type="transmembrane region" description="Helical" evidence="1">
    <location>
        <begin position="194"/>
        <end position="219"/>
    </location>
</feature>
<keyword evidence="1" id="KW-0812">Transmembrane</keyword>
<reference evidence="2" key="1">
    <citation type="submission" date="2020-10" db="EMBL/GenBank/DDBJ databases">
        <authorList>
            <person name="Gilroy R."/>
        </authorList>
    </citation>
    <scope>NUCLEOTIDE SEQUENCE</scope>
    <source>
        <strain evidence="2">17113</strain>
    </source>
</reference>
<protein>
    <submittedName>
        <fullName evidence="2">Uncharacterized protein</fullName>
    </submittedName>
</protein>
<keyword evidence="1" id="KW-0472">Membrane</keyword>
<accession>A0A9D9DFK3</accession>
<evidence type="ECO:0000256" key="1">
    <source>
        <dbReference type="SAM" id="Phobius"/>
    </source>
</evidence>
<reference evidence="2" key="2">
    <citation type="journal article" date="2021" name="PeerJ">
        <title>Extensive microbial diversity within the chicken gut microbiome revealed by metagenomics and culture.</title>
        <authorList>
            <person name="Gilroy R."/>
            <person name="Ravi A."/>
            <person name="Getino M."/>
            <person name="Pursley I."/>
            <person name="Horton D.L."/>
            <person name="Alikhan N.F."/>
            <person name="Baker D."/>
            <person name="Gharbi K."/>
            <person name="Hall N."/>
            <person name="Watson M."/>
            <person name="Adriaenssens E.M."/>
            <person name="Foster-Nyarko E."/>
            <person name="Jarju S."/>
            <person name="Secka A."/>
            <person name="Antonio M."/>
            <person name="Oren A."/>
            <person name="Chaudhuri R.R."/>
            <person name="La Ragione R."/>
            <person name="Hildebrand F."/>
            <person name="Pallen M.J."/>
        </authorList>
    </citation>
    <scope>NUCLEOTIDE SEQUENCE</scope>
    <source>
        <strain evidence="2">17113</strain>
    </source>
</reference>
<evidence type="ECO:0000313" key="3">
    <source>
        <dbReference type="Proteomes" id="UP000823634"/>
    </source>
</evidence>
<dbReference type="Proteomes" id="UP000823634">
    <property type="component" value="Unassembled WGS sequence"/>
</dbReference>